<comment type="caution">
    <text evidence="1">The sequence shown here is derived from an EMBL/GenBank/DDBJ whole genome shotgun (WGS) entry which is preliminary data.</text>
</comment>
<protein>
    <submittedName>
        <fullName evidence="1">Uncharacterized protein</fullName>
    </submittedName>
</protein>
<keyword evidence="2" id="KW-1185">Reference proteome</keyword>
<evidence type="ECO:0000313" key="2">
    <source>
        <dbReference type="Proteomes" id="UP001152622"/>
    </source>
</evidence>
<sequence>MALLLNLKLCYHPLMSISQGPQPCVMKMSCPLQPPATSFTKESRLHPDAVEIILRRYSRAEVDLFTSELSSHCPLCFSLLEKTSPLGQDALAHAWPECLFNAFPPVPLILGTLDRVIQGNHIELLVGPQLCP</sequence>
<gene>
    <name evidence="1" type="ORF">SKAU_G00105250</name>
</gene>
<accession>A0A9Q1FZK8</accession>
<dbReference type="Proteomes" id="UP001152622">
    <property type="component" value="Chromosome 3"/>
</dbReference>
<reference evidence="1" key="1">
    <citation type="journal article" date="2023" name="Science">
        <title>Genome structures resolve the early diversification of teleost fishes.</title>
        <authorList>
            <person name="Parey E."/>
            <person name="Louis A."/>
            <person name="Montfort J."/>
            <person name="Bouchez O."/>
            <person name="Roques C."/>
            <person name="Iampietro C."/>
            <person name="Lluch J."/>
            <person name="Castinel A."/>
            <person name="Donnadieu C."/>
            <person name="Desvignes T."/>
            <person name="Floi Bucao C."/>
            <person name="Jouanno E."/>
            <person name="Wen M."/>
            <person name="Mejri S."/>
            <person name="Dirks R."/>
            <person name="Jansen H."/>
            <person name="Henkel C."/>
            <person name="Chen W.J."/>
            <person name="Zahm M."/>
            <person name="Cabau C."/>
            <person name="Klopp C."/>
            <person name="Thompson A.W."/>
            <person name="Robinson-Rechavi M."/>
            <person name="Braasch I."/>
            <person name="Lecointre G."/>
            <person name="Bobe J."/>
            <person name="Postlethwait J.H."/>
            <person name="Berthelot C."/>
            <person name="Roest Crollius H."/>
            <person name="Guiguen Y."/>
        </authorList>
    </citation>
    <scope>NUCLEOTIDE SEQUENCE</scope>
    <source>
        <strain evidence="1">WJC10195</strain>
    </source>
</reference>
<organism evidence="1 2">
    <name type="scientific">Synaphobranchus kaupii</name>
    <name type="common">Kaup's arrowtooth eel</name>
    <dbReference type="NCBI Taxonomy" id="118154"/>
    <lineage>
        <taxon>Eukaryota</taxon>
        <taxon>Metazoa</taxon>
        <taxon>Chordata</taxon>
        <taxon>Craniata</taxon>
        <taxon>Vertebrata</taxon>
        <taxon>Euteleostomi</taxon>
        <taxon>Actinopterygii</taxon>
        <taxon>Neopterygii</taxon>
        <taxon>Teleostei</taxon>
        <taxon>Anguilliformes</taxon>
        <taxon>Synaphobranchidae</taxon>
        <taxon>Synaphobranchus</taxon>
    </lineage>
</organism>
<dbReference type="OrthoDB" id="7756796at2759"/>
<evidence type="ECO:0000313" key="1">
    <source>
        <dbReference type="EMBL" id="KAJ8370497.1"/>
    </source>
</evidence>
<dbReference type="EMBL" id="JAINUF010000003">
    <property type="protein sequence ID" value="KAJ8370497.1"/>
    <property type="molecule type" value="Genomic_DNA"/>
</dbReference>
<proteinExistence type="predicted"/>
<name>A0A9Q1FZK8_SYNKA</name>
<dbReference type="AlphaFoldDB" id="A0A9Q1FZK8"/>